<feature type="region of interest" description="Disordered" evidence="1">
    <location>
        <begin position="316"/>
        <end position="335"/>
    </location>
</feature>
<dbReference type="Proteomes" id="UP001396334">
    <property type="component" value="Unassembled WGS sequence"/>
</dbReference>
<dbReference type="EMBL" id="JBBPBN010000023">
    <property type="protein sequence ID" value="KAK9010966.1"/>
    <property type="molecule type" value="Genomic_DNA"/>
</dbReference>
<reference evidence="2 3" key="1">
    <citation type="journal article" date="2024" name="G3 (Bethesda)">
        <title>Genome assembly of Hibiscus sabdariffa L. provides insights into metabolisms of medicinal natural products.</title>
        <authorList>
            <person name="Kim T."/>
        </authorList>
    </citation>
    <scope>NUCLEOTIDE SEQUENCE [LARGE SCALE GENOMIC DNA]</scope>
    <source>
        <strain evidence="2">TK-2024</strain>
        <tissue evidence="2">Old leaves</tissue>
    </source>
</reference>
<keyword evidence="3" id="KW-1185">Reference proteome</keyword>
<evidence type="ECO:0000256" key="1">
    <source>
        <dbReference type="SAM" id="MobiDB-lite"/>
    </source>
</evidence>
<protein>
    <submittedName>
        <fullName evidence="2">Uncharacterized protein</fullName>
    </submittedName>
</protein>
<dbReference type="Pfam" id="PF03087">
    <property type="entry name" value="BPS1"/>
    <property type="match status" value="1"/>
</dbReference>
<gene>
    <name evidence="2" type="ORF">V6N11_043828</name>
</gene>
<evidence type="ECO:0000313" key="2">
    <source>
        <dbReference type="EMBL" id="KAK9010966.1"/>
    </source>
</evidence>
<organism evidence="2 3">
    <name type="scientific">Hibiscus sabdariffa</name>
    <name type="common">roselle</name>
    <dbReference type="NCBI Taxonomy" id="183260"/>
    <lineage>
        <taxon>Eukaryota</taxon>
        <taxon>Viridiplantae</taxon>
        <taxon>Streptophyta</taxon>
        <taxon>Embryophyta</taxon>
        <taxon>Tracheophyta</taxon>
        <taxon>Spermatophyta</taxon>
        <taxon>Magnoliopsida</taxon>
        <taxon>eudicotyledons</taxon>
        <taxon>Gunneridae</taxon>
        <taxon>Pentapetalae</taxon>
        <taxon>rosids</taxon>
        <taxon>malvids</taxon>
        <taxon>Malvales</taxon>
        <taxon>Malvaceae</taxon>
        <taxon>Malvoideae</taxon>
        <taxon>Hibiscus</taxon>
    </lineage>
</organism>
<evidence type="ECO:0000313" key="3">
    <source>
        <dbReference type="Proteomes" id="UP001396334"/>
    </source>
</evidence>
<comment type="caution">
    <text evidence="2">The sequence shown here is derived from an EMBL/GenBank/DDBJ whole genome shotgun (WGS) entry which is preliminary data.</text>
</comment>
<accession>A0ABR2RDE5</accession>
<name>A0ABR2RDE5_9ROSI</name>
<dbReference type="InterPro" id="IPR004320">
    <property type="entry name" value="BPS1_pln"/>
</dbReference>
<proteinExistence type="predicted"/>
<sequence>MTGSSAVHAVNVPVRSISLPSRLQLNSIETELNELKTFGVLPGLQTTRGGGETIRAGFTRLAKLYNNIELVIQSPHTHRALHHQQNVKPVEEALDDSVRLLDLCGTTRELIMMMKEQVQDLQSALRRRGRDSSIGNDIHAYISFRKKLKKNIAKSLGVLKRLECYNNNVAFPLYDLDCHLLRVVKSLKQSNTVAISMFRSLLSFISMPVMKTKAGGWSLISKLIPVTGDRNQKLFNEVGIVDFTLYTLHRRVRKNDAKIDARVELRRLETLSATIEDLEEASSFGQGYAYAYASCITSHSRPRLFADHIIKAKANTLPSDRRQHGPGNGERSLLT</sequence>
<dbReference type="PANTHER" id="PTHR33070:SF120">
    <property type="entry name" value="EXPRESSED PROTEIN"/>
    <property type="match status" value="1"/>
</dbReference>
<dbReference type="PANTHER" id="PTHR33070">
    <property type="entry name" value="OS06G0725500 PROTEIN"/>
    <property type="match status" value="1"/>
</dbReference>